<dbReference type="EMBL" id="JAGSCS010000011">
    <property type="protein sequence ID" value="MBR0576480.1"/>
    <property type="molecule type" value="Genomic_DNA"/>
</dbReference>
<comment type="caution">
    <text evidence="2">The sequence shown here is derived from an EMBL/GenBank/DDBJ whole genome shotgun (WGS) entry which is preliminary data.</text>
</comment>
<dbReference type="AlphaFoldDB" id="A0A941CPQ0"/>
<proteinExistence type="inferred from homology"/>
<dbReference type="SUPFAM" id="SSF51004">
    <property type="entry name" value="C-terminal (heme d1) domain of cytochrome cd1-nitrite reductase"/>
    <property type="match status" value="1"/>
</dbReference>
<organism evidence="2 3">
    <name type="scientific">Proteiniclasticum sediminis</name>
    <dbReference type="NCBI Taxonomy" id="2804028"/>
    <lineage>
        <taxon>Bacteria</taxon>
        <taxon>Bacillati</taxon>
        <taxon>Bacillota</taxon>
        <taxon>Clostridia</taxon>
        <taxon>Eubacteriales</taxon>
        <taxon>Clostridiaceae</taxon>
        <taxon>Proteiniclasticum</taxon>
    </lineage>
</organism>
<dbReference type="PANTHER" id="PTHR30344:SF1">
    <property type="entry name" value="6-PHOSPHOGLUCONOLACTONASE"/>
    <property type="match status" value="1"/>
</dbReference>
<gene>
    <name evidence="2" type="ORF">KCG48_09020</name>
</gene>
<comment type="similarity">
    <text evidence="1">Belongs to the cycloisomerase 2 family.</text>
</comment>
<evidence type="ECO:0000256" key="1">
    <source>
        <dbReference type="ARBA" id="ARBA00005564"/>
    </source>
</evidence>
<reference evidence="2" key="1">
    <citation type="submission" date="2021-04" db="EMBL/GenBank/DDBJ databases">
        <title>Proteiniclasticum sedimins sp. nov., an obligate anaerobic bacterium isolated from anaerobic sludge.</title>
        <authorList>
            <person name="Liu J."/>
        </authorList>
    </citation>
    <scope>NUCLEOTIDE SEQUENCE</scope>
    <source>
        <strain evidence="2">BAD-10</strain>
    </source>
</reference>
<dbReference type="InterPro" id="IPR019405">
    <property type="entry name" value="Lactonase_7-beta_prop"/>
</dbReference>
<evidence type="ECO:0000313" key="3">
    <source>
        <dbReference type="Proteomes" id="UP000675379"/>
    </source>
</evidence>
<dbReference type="GO" id="GO:0017057">
    <property type="term" value="F:6-phosphogluconolactonase activity"/>
    <property type="evidence" value="ECO:0007669"/>
    <property type="project" value="TreeGrafter"/>
</dbReference>
<dbReference type="Gene3D" id="2.130.10.10">
    <property type="entry name" value="YVTN repeat-like/Quinoprotein amine dehydrogenase"/>
    <property type="match status" value="1"/>
</dbReference>
<dbReference type="InterPro" id="IPR015943">
    <property type="entry name" value="WD40/YVTN_repeat-like_dom_sf"/>
</dbReference>
<dbReference type="InterPro" id="IPR050282">
    <property type="entry name" value="Cycloisomerase_2"/>
</dbReference>
<dbReference type="RefSeq" id="WP_211801462.1">
    <property type="nucleotide sequence ID" value="NZ_JAGSCS010000011.1"/>
</dbReference>
<evidence type="ECO:0000313" key="2">
    <source>
        <dbReference type="EMBL" id="MBR0576480.1"/>
    </source>
</evidence>
<accession>A0A941CPQ0</accession>
<dbReference type="InterPro" id="IPR011048">
    <property type="entry name" value="Haem_d1_sf"/>
</dbReference>
<protein>
    <submittedName>
        <fullName evidence="2">Lactonase family protein</fullName>
    </submittedName>
</protein>
<keyword evidence="3" id="KW-1185">Reference proteome</keyword>
<name>A0A941CPQ0_9CLOT</name>
<dbReference type="PANTHER" id="PTHR30344">
    <property type="entry name" value="6-PHOSPHOGLUCONOLACTONASE-RELATED"/>
    <property type="match status" value="1"/>
</dbReference>
<dbReference type="Proteomes" id="UP000675379">
    <property type="component" value="Unassembled WGS sequence"/>
</dbReference>
<dbReference type="Pfam" id="PF10282">
    <property type="entry name" value="Lactonase"/>
    <property type="match status" value="1"/>
</dbReference>
<sequence>MNYYRGFIGSYTRKSSKGIRAFRFNDEEFVVEDFFPVEEPSYLLLSKDGETLYSAMKDGDAAGVLSLNLSSGESKKLTFPGERTPCHLAWSENALLASNYHQGRFDVYETAEGMITDRLHSFQHTGRGPVEGRQDSSHIHFAQKNPYNADILVCDLGTDLLHIYRQEPAFEKVSEVLLPPGSGPRHLVFHGKAPVVYVFSELTSEIFTLDFSQGDYRMKQAIATLPEDFQGENTGAAIRITPDNRFLYVSNRGHDSLSVFEIKENHQLRLVEILSTEGDHPRDFNLTPDGAFLLVGNMNSNTLTLFKRDRETGKLQLLKKDLWTPEPTCILFQP</sequence>
<dbReference type="GO" id="GO:0005829">
    <property type="term" value="C:cytosol"/>
    <property type="evidence" value="ECO:0007669"/>
    <property type="project" value="TreeGrafter"/>
</dbReference>